<evidence type="ECO:0000313" key="3">
    <source>
        <dbReference type="EMBL" id="MEL0566001.1"/>
    </source>
</evidence>
<keyword evidence="1" id="KW-1133">Transmembrane helix</keyword>
<feature type="transmembrane region" description="Helical" evidence="1">
    <location>
        <begin position="12"/>
        <end position="31"/>
    </location>
</feature>
<dbReference type="GeneID" id="31743074"/>
<keyword evidence="1" id="KW-0812">Transmembrane</keyword>
<keyword evidence="1" id="KW-0472">Membrane</keyword>
<gene>
    <name evidence="3" type="ORF">AAC431_08790</name>
    <name evidence="2" type="ORF">F6H94_06825</name>
</gene>
<dbReference type="RefSeq" id="WP_006584684.1">
    <property type="nucleotide sequence ID" value="NZ_CATOUV010000001.1"/>
</dbReference>
<feature type="transmembrane region" description="Helical" evidence="1">
    <location>
        <begin position="37"/>
        <end position="61"/>
    </location>
</feature>
<protein>
    <submittedName>
        <fullName evidence="2">Uncharacterized protein</fullName>
    </submittedName>
</protein>
<dbReference type="Proteomes" id="UP001385848">
    <property type="component" value="Unassembled WGS sequence"/>
</dbReference>
<dbReference type="KEGG" id="lje:BUE77_05030"/>
<proteinExistence type="predicted"/>
<reference evidence="3 5" key="2">
    <citation type="submission" date="2024-04" db="EMBL/GenBank/DDBJ databases">
        <title>Three lactobacilli isolated from voided urine samples from females with type 2 diabetes.</title>
        <authorList>
            <person name="Kula A."/>
            <person name="Stegman N."/>
            <person name="Putonti C."/>
        </authorList>
    </citation>
    <scope>NUCLEOTIDE SEQUENCE [LARGE SCALE GENOMIC DNA]</scope>
    <source>
        <strain evidence="3 5">1855</strain>
    </source>
</reference>
<evidence type="ECO:0000256" key="1">
    <source>
        <dbReference type="SAM" id="Phobius"/>
    </source>
</evidence>
<accession>A0A5N1I6Q6</accession>
<evidence type="ECO:0000313" key="4">
    <source>
        <dbReference type="Proteomes" id="UP000327236"/>
    </source>
</evidence>
<name>A0A5N1I6Q6_LACJE</name>
<keyword evidence="5" id="KW-1185">Reference proteome</keyword>
<sequence>MKKHLFFLGKAGTIYYSWLMVLLFISLIIALEGNKAIMWPAVIIGSIFLVIAIYTFLCSYIKEEKNSLLLKLPYKKKVVLTQKPQKVASWHAFHIYHVELSKYEAVNYMIIQKKG</sequence>
<dbReference type="EMBL" id="JBBVUL010000025">
    <property type="protein sequence ID" value="MEL0566001.1"/>
    <property type="molecule type" value="Genomic_DNA"/>
</dbReference>
<dbReference type="OrthoDB" id="2311910at2"/>
<evidence type="ECO:0000313" key="2">
    <source>
        <dbReference type="EMBL" id="KAA9321222.1"/>
    </source>
</evidence>
<dbReference type="EMBL" id="VYWW01000032">
    <property type="protein sequence ID" value="KAA9321222.1"/>
    <property type="molecule type" value="Genomic_DNA"/>
</dbReference>
<reference evidence="2 4" key="1">
    <citation type="submission" date="2019-09" db="EMBL/GenBank/DDBJ databases">
        <title>Draft genome sequence assemblies of isolates from the urinary tract.</title>
        <authorList>
            <person name="Mores C.R."/>
            <person name="Putonti C."/>
            <person name="Wolfe A.J."/>
        </authorList>
    </citation>
    <scope>NUCLEOTIDE SEQUENCE [LARGE SCALE GENOMIC DNA]</scope>
    <source>
        <strain evidence="2 4">UMB246</strain>
    </source>
</reference>
<comment type="caution">
    <text evidence="2">The sequence shown here is derived from an EMBL/GenBank/DDBJ whole genome shotgun (WGS) entry which is preliminary data.</text>
</comment>
<dbReference type="Proteomes" id="UP000327236">
    <property type="component" value="Unassembled WGS sequence"/>
</dbReference>
<organism evidence="2 4">
    <name type="scientific">Lactobacillus jensenii</name>
    <dbReference type="NCBI Taxonomy" id="109790"/>
    <lineage>
        <taxon>Bacteria</taxon>
        <taxon>Bacillati</taxon>
        <taxon>Bacillota</taxon>
        <taxon>Bacilli</taxon>
        <taxon>Lactobacillales</taxon>
        <taxon>Lactobacillaceae</taxon>
        <taxon>Lactobacillus</taxon>
    </lineage>
</organism>
<evidence type="ECO:0000313" key="5">
    <source>
        <dbReference type="Proteomes" id="UP001385848"/>
    </source>
</evidence>
<dbReference type="AlphaFoldDB" id="A0A5N1I6Q6"/>